<dbReference type="EMBL" id="BK015316">
    <property type="protein sequence ID" value="DAE01018.1"/>
    <property type="molecule type" value="Genomic_DNA"/>
</dbReference>
<name>A0A8S5P230_9CAUD</name>
<reference evidence="1" key="1">
    <citation type="journal article" date="2021" name="Proc. Natl. Acad. Sci. U.S.A.">
        <title>A Catalog of Tens of Thousands of Viruses from Human Metagenomes Reveals Hidden Associations with Chronic Diseases.</title>
        <authorList>
            <person name="Tisza M.J."/>
            <person name="Buck C.B."/>
        </authorList>
    </citation>
    <scope>NUCLEOTIDE SEQUENCE</scope>
    <source>
        <strain evidence="1">CtXVO17</strain>
    </source>
</reference>
<protein>
    <submittedName>
        <fullName evidence="1">Uncharacterized protein</fullName>
    </submittedName>
</protein>
<evidence type="ECO:0000313" key="1">
    <source>
        <dbReference type="EMBL" id="DAE01018.1"/>
    </source>
</evidence>
<sequence length="60" mass="6487">MPAKTETKAVKWLVVVNNAPAYCGVGAGGVQFANGQAVIDSERMASWFEEHDGYTVTKQQ</sequence>
<proteinExistence type="predicted"/>
<organism evidence="1">
    <name type="scientific">Myoviridae sp. ctXVO17</name>
    <dbReference type="NCBI Taxonomy" id="2825121"/>
    <lineage>
        <taxon>Viruses</taxon>
        <taxon>Duplodnaviria</taxon>
        <taxon>Heunggongvirae</taxon>
        <taxon>Uroviricota</taxon>
        <taxon>Caudoviricetes</taxon>
    </lineage>
</organism>
<accession>A0A8S5P230</accession>